<accession>A0A379FPP8</accession>
<gene>
    <name evidence="1" type="ORF">NCTC11801_01567</name>
</gene>
<sequence length="224" mass="26228">MLNGEDDEVKKYAAELYAKISNNKDPVGSYRRRVRSLHLKFNDKDKGVNVYLLNSVFWSSVNFQLAMNFYERNTPFQHKVVVVECLMQSLEVLSESFGLGVYSYFSEDLNRLNRQRSEAAKKGIRTRSDGYAKIRQKACELLLESNPKSLKWKNKTVAAKIITEDLWGYIELVKNKYPQIEIKYDDLTNKIVNWSRDYDDVRAAMEEVAITRKYKKKNAKKRSK</sequence>
<dbReference type="AlphaFoldDB" id="A0A379FPP8"/>
<dbReference type="Proteomes" id="UP000254208">
    <property type="component" value="Unassembled WGS sequence"/>
</dbReference>
<dbReference type="GeneID" id="93672552"/>
<organism evidence="1 2">
    <name type="scientific">Providencia rettgeri</name>
    <dbReference type="NCBI Taxonomy" id="587"/>
    <lineage>
        <taxon>Bacteria</taxon>
        <taxon>Pseudomonadati</taxon>
        <taxon>Pseudomonadota</taxon>
        <taxon>Gammaproteobacteria</taxon>
        <taxon>Enterobacterales</taxon>
        <taxon>Morganellaceae</taxon>
        <taxon>Providencia</taxon>
    </lineage>
</organism>
<dbReference type="EMBL" id="UGTZ01000001">
    <property type="protein sequence ID" value="SUC30637.1"/>
    <property type="molecule type" value="Genomic_DNA"/>
</dbReference>
<evidence type="ECO:0000313" key="1">
    <source>
        <dbReference type="EMBL" id="SUC30637.1"/>
    </source>
</evidence>
<evidence type="ECO:0000313" key="2">
    <source>
        <dbReference type="Proteomes" id="UP000254208"/>
    </source>
</evidence>
<name>A0A379FPP8_PRORE</name>
<dbReference type="RefSeq" id="WP_115166946.1">
    <property type="nucleotide sequence ID" value="NZ_CP077317.1"/>
</dbReference>
<reference evidence="1 2" key="1">
    <citation type="submission" date="2018-06" db="EMBL/GenBank/DDBJ databases">
        <authorList>
            <consortium name="Pathogen Informatics"/>
            <person name="Doyle S."/>
        </authorList>
    </citation>
    <scope>NUCLEOTIDE SEQUENCE [LARGE SCALE GENOMIC DNA]</scope>
    <source>
        <strain evidence="1 2">NCTC11801</strain>
    </source>
</reference>
<protein>
    <submittedName>
        <fullName evidence="1">Uncharacterized protein</fullName>
    </submittedName>
</protein>
<proteinExistence type="predicted"/>